<feature type="domain" description="Heparinase II/III-like C-terminal" evidence="2">
    <location>
        <begin position="406"/>
        <end position="536"/>
    </location>
</feature>
<gene>
    <name evidence="3" type="ORF">GQF01_32150</name>
</gene>
<protein>
    <submittedName>
        <fullName evidence="3">Heparinase</fullName>
    </submittedName>
</protein>
<comment type="subcellular location">
    <subcellularLocation>
        <location evidence="1">Cell envelope</location>
    </subcellularLocation>
</comment>
<dbReference type="Proteomes" id="UP000481087">
    <property type="component" value="Unassembled WGS sequence"/>
</dbReference>
<dbReference type="InterPro" id="IPR008929">
    <property type="entry name" value="Chondroitin_lyas"/>
</dbReference>
<dbReference type="Gene3D" id="2.70.98.70">
    <property type="match status" value="1"/>
</dbReference>
<evidence type="ECO:0000256" key="1">
    <source>
        <dbReference type="ARBA" id="ARBA00004196"/>
    </source>
</evidence>
<dbReference type="PANTHER" id="PTHR38045">
    <property type="entry name" value="CHROMOSOME 1, WHOLE GENOME SHOTGUN SEQUENCE"/>
    <property type="match status" value="1"/>
</dbReference>
<accession>A0A6L8VC38</accession>
<dbReference type="EMBL" id="WTUZ01000040">
    <property type="protein sequence ID" value="MZQ86770.1"/>
    <property type="molecule type" value="Genomic_DNA"/>
</dbReference>
<comment type="caution">
    <text evidence="3">The sequence shown here is derived from an EMBL/GenBank/DDBJ whole genome shotgun (WGS) entry which is preliminary data.</text>
</comment>
<proteinExistence type="predicted"/>
<reference evidence="3 4" key="1">
    <citation type="submission" date="2019-12" db="EMBL/GenBank/DDBJ databases">
        <title>Paenibacillus sp. nov. sp. isolated from soil.</title>
        <authorList>
            <person name="Kim J."/>
            <person name="Jeong S.E."/>
            <person name="Jung H.S."/>
            <person name="Jeon C.O."/>
        </authorList>
    </citation>
    <scope>NUCLEOTIDE SEQUENCE [LARGE SCALE GENOMIC DNA]</scope>
    <source>
        <strain evidence="3 4">5J-6</strain>
    </source>
</reference>
<keyword evidence="4" id="KW-1185">Reference proteome</keyword>
<dbReference type="AlphaFoldDB" id="A0A6L8VC38"/>
<dbReference type="Gene3D" id="1.50.10.100">
    <property type="entry name" value="Chondroitin AC/alginate lyase"/>
    <property type="match status" value="1"/>
</dbReference>
<dbReference type="GO" id="GO:0030313">
    <property type="term" value="C:cell envelope"/>
    <property type="evidence" value="ECO:0007669"/>
    <property type="project" value="UniProtKB-SubCell"/>
</dbReference>
<dbReference type="RefSeq" id="WP_161411205.1">
    <property type="nucleotide sequence ID" value="NZ_WTUZ01000040.1"/>
</dbReference>
<dbReference type="Pfam" id="PF07940">
    <property type="entry name" value="Hepar_II_III_C"/>
    <property type="match status" value="1"/>
</dbReference>
<dbReference type="PANTHER" id="PTHR38045:SF1">
    <property type="entry name" value="HEPARINASE II_III-LIKE PROTEIN"/>
    <property type="match status" value="1"/>
</dbReference>
<evidence type="ECO:0000313" key="4">
    <source>
        <dbReference type="Proteomes" id="UP000481087"/>
    </source>
</evidence>
<sequence length="624" mass="71968">MLADRYDAEFVRRNLLSKENYKPFPTCEERTEWLDVPQNVQRFWIEKAERKLNYSWPTITATQYMDFSRTGNRVKYDSLLLERRQDLASLVVAECIENQGRFMDDIINGIWCICEETFWGIPGHGYMMKRQDPLPDVTDPIIELFAAETATLLSWAYFLLKKKLDVSSIMVCERIHLEVKNRILDPYLQRTDFWWMGFNQERMLNNWNPWCHSNCLLAFLLLEDDQQRREEAILKAMRSLDKYIERLDSDGGCEEGPKYWIYAGGKLFDCLELLYGATSGSLDVFQEPLIQNMGRYIYKAYIDGNYYANFADSSAIVHIPAELMYRYGRRINDAKLSGLGAIELKKKREEATHVEFSTMFRLLSAVFHYREMEQDTGESPYIRDAWLGGIQVMVAREQEGSSKGLYLAAKGGHNDESHNHNDIGHFIVYYDGSPMIIDPGVGTYTSKSFFSERYSIWSNQSANHNLPLINGVQQLAGRQHRADQVIYTQEDSVASISMNIENAYADSAGITSWKRSISLIRDSNPSIEIKDNFQLERMTGDISLIIMTPHAPQFERIGIIALQDINDNKLMIRYDGEMFAASTDLIVLDDEVMSDVWGDQLYRIKLSAITAIDHGESIILINKL</sequence>
<dbReference type="GO" id="GO:0016829">
    <property type="term" value="F:lyase activity"/>
    <property type="evidence" value="ECO:0007669"/>
    <property type="project" value="InterPro"/>
</dbReference>
<organism evidence="3 4">
    <name type="scientific">Paenibacillus silvestris</name>
    <dbReference type="NCBI Taxonomy" id="2606219"/>
    <lineage>
        <taxon>Bacteria</taxon>
        <taxon>Bacillati</taxon>
        <taxon>Bacillota</taxon>
        <taxon>Bacilli</taxon>
        <taxon>Bacillales</taxon>
        <taxon>Paenibacillaceae</taxon>
        <taxon>Paenibacillus</taxon>
    </lineage>
</organism>
<dbReference type="InterPro" id="IPR012480">
    <property type="entry name" value="Hepar_II_III_C"/>
</dbReference>
<evidence type="ECO:0000313" key="3">
    <source>
        <dbReference type="EMBL" id="MZQ86770.1"/>
    </source>
</evidence>
<name>A0A6L8VC38_9BACL</name>
<dbReference type="SUPFAM" id="SSF48230">
    <property type="entry name" value="Chondroitin AC/alginate lyase"/>
    <property type="match status" value="1"/>
</dbReference>
<evidence type="ECO:0000259" key="2">
    <source>
        <dbReference type="Pfam" id="PF07940"/>
    </source>
</evidence>